<dbReference type="PANTHER" id="PTHR43581:SF4">
    <property type="entry name" value="ATP_GTP PHOSPHATASE"/>
    <property type="match status" value="1"/>
</dbReference>
<dbReference type="InterPro" id="IPR027417">
    <property type="entry name" value="P-loop_NTPase"/>
</dbReference>
<dbReference type="Pfam" id="PF20469">
    <property type="entry name" value="OLD-like_TOPRIM"/>
    <property type="match status" value="1"/>
</dbReference>
<dbReference type="PANTHER" id="PTHR43581">
    <property type="entry name" value="ATP/GTP PHOSPHATASE"/>
    <property type="match status" value="1"/>
</dbReference>
<evidence type="ECO:0000313" key="3">
    <source>
        <dbReference type="EMBL" id="MFC4221773.1"/>
    </source>
</evidence>
<organism evidence="3 4">
    <name type="scientific">Flagellimonas marina</name>
    <dbReference type="NCBI Taxonomy" id="1775168"/>
    <lineage>
        <taxon>Bacteria</taxon>
        <taxon>Pseudomonadati</taxon>
        <taxon>Bacteroidota</taxon>
        <taxon>Flavobacteriia</taxon>
        <taxon>Flavobacteriales</taxon>
        <taxon>Flavobacteriaceae</taxon>
        <taxon>Flagellimonas</taxon>
    </lineage>
</organism>
<dbReference type="SUPFAM" id="SSF52540">
    <property type="entry name" value="P-loop containing nucleoside triphosphate hydrolases"/>
    <property type="match status" value="1"/>
</dbReference>
<evidence type="ECO:0000259" key="1">
    <source>
        <dbReference type="Pfam" id="PF13175"/>
    </source>
</evidence>
<dbReference type="Gene3D" id="3.40.50.300">
    <property type="entry name" value="P-loop containing nucleotide triphosphate hydrolases"/>
    <property type="match status" value="1"/>
</dbReference>
<keyword evidence="3" id="KW-0378">Hydrolase</keyword>
<feature type="domain" description="Endonuclease GajA/Old nuclease/RecF-like AAA" evidence="1">
    <location>
        <begin position="1"/>
        <end position="395"/>
    </location>
</feature>
<dbReference type="InterPro" id="IPR034139">
    <property type="entry name" value="TOPRIM_OLD"/>
</dbReference>
<comment type="caution">
    <text evidence="3">The sequence shown here is derived from an EMBL/GenBank/DDBJ whole genome shotgun (WGS) entry which is preliminary data.</text>
</comment>
<dbReference type="RefSeq" id="WP_379767015.1">
    <property type="nucleotide sequence ID" value="NZ_JBHSCL010000009.1"/>
</dbReference>
<proteinExistence type="predicted"/>
<evidence type="ECO:0000259" key="2">
    <source>
        <dbReference type="Pfam" id="PF20469"/>
    </source>
</evidence>
<reference evidence="4" key="1">
    <citation type="journal article" date="2019" name="Int. J. Syst. Evol. Microbiol.">
        <title>The Global Catalogue of Microorganisms (GCM) 10K type strain sequencing project: providing services to taxonomists for standard genome sequencing and annotation.</title>
        <authorList>
            <consortium name="The Broad Institute Genomics Platform"/>
            <consortium name="The Broad Institute Genome Sequencing Center for Infectious Disease"/>
            <person name="Wu L."/>
            <person name="Ma J."/>
        </authorList>
    </citation>
    <scope>NUCLEOTIDE SEQUENCE [LARGE SCALE GENOMIC DNA]</scope>
    <source>
        <strain evidence="4">CGMCC 1.15774</strain>
    </source>
</reference>
<gene>
    <name evidence="3" type="ORF">ACFOWS_16600</name>
</gene>
<evidence type="ECO:0000313" key="4">
    <source>
        <dbReference type="Proteomes" id="UP001595841"/>
    </source>
</evidence>
<keyword evidence="3" id="KW-0540">Nuclease</keyword>
<feature type="domain" description="OLD protein-like TOPRIM" evidence="2">
    <location>
        <begin position="462"/>
        <end position="530"/>
    </location>
</feature>
<dbReference type="EMBL" id="JBHSCL010000009">
    <property type="protein sequence ID" value="MFC4221773.1"/>
    <property type="molecule type" value="Genomic_DNA"/>
</dbReference>
<sequence>MKLKRFDIKGFRRILDASFLIGDASFLIGENNIGKSAILNALQIFHSGDPKLEDLDFFHDEKSDFTSEKVVMEAEYVDLPEEAESWKGFKGRVLKRKNAEGNEEKYILFKKEFPKDGKGLHYLKQYQKSRKAEYDGCKKAQEFIEKGIKKEEIIDVFGDISLDTNITVKKYESDLEELLSIWDFDYENSEWFQSPGGIVGNITSRLPRFLFIPAEDRKNDIDGKTGALQNIMKTLFEDVRDASENFANAQKYLNELSKELDPEDPTRDFGKMLGEINSIVGNVFPETGLHVQTELSDANKILHPHFNIEMSSNIRTDPERQGTGSVRSAAFALLRYRENFLERKAMTKRNLIIGFEEPEIYLHPNAANNMRDEIYNLAVSSTSQIICTTHSPYMIDLGKDIDKPKFPKQILNLLRLNFNEQGIAYTNSIPFNSTEAYESLINDERDKIKFLLKIDDYVARIFFVKNIVIVEGNTEEVVFRETVRRLPEIQRKKVQSEYQFVQARGKATIISLVKYLKAMGFQPFVVHDKDESEGATKFNQPILEALGNEESRIMLENCLEDVLGYEAPSNNKPYTAFQFIQENWKEENGWNGVGENWKKLIENKILKEVF</sequence>
<name>A0ABV8PRJ2_9FLAO</name>
<dbReference type="GO" id="GO:0004519">
    <property type="term" value="F:endonuclease activity"/>
    <property type="evidence" value="ECO:0007669"/>
    <property type="project" value="UniProtKB-KW"/>
</dbReference>
<dbReference type="Proteomes" id="UP001595841">
    <property type="component" value="Unassembled WGS sequence"/>
</dbReference>
<dbReference type="InterPro" id="IPR051396">
    <property type="entry name" value="Bact_Antivir_Def_Nuclease"/>
</dbReference>
<protein>
    <submittedName>
        <fullName evidence="3">ATP-dependent endonuclease</fullName>
    </submittedName>
</protein>
<accession>A0ABV8PRJ2</accession>
<dbReference type="InterPro" id="IPR041685">
    <property type="entry name" value="AAA_GajA/Old/RecF-like"/>
</dbReference>
<keyword evidence="3" id="KW-0255">Endonuclease</keyword>
<keyword evidence="4" id="KW-1185">Reference proteome</keyword>
<dbReference type="Pfam" id="PF13175">
    <property type="entry name" value="AAA_15"/>
    <property type="match status" value="1"/>
</dbReference>